<dbReference type="ZFIN" id="ZDB-GENE-041114-140">
    <property type="gene designation" value="zgc:101699"/>
</dbReference>
<proteinExistence type="evidence at transcript level"/>
<dbReference type="Pfam" id="PF01735">
    <property type="entry name" value="PLA2_B"/>
    <property type="match status" value="1"/>
</dbReference>
<dbReference type="AlphaFoldDB" id="Q5U3S0"/>
<dbReference type="KEGG" id="dre:492789"/>
<gene>
    <name evidence="5 7" type="ORF">zgc:101699</name>
</gene>
<accession>Q5U3S0</accession>
<name>Q5U3S0_DANRE</name>
<evidence type="ECO:0000256" key="2">
    <source>
        <dbReference type="ARBA" id="ARBA00023098"/>
    </source>
</evidence>
<dbReference type="CDD" id="cd07202">
    <property type="entry name" value="cPLA2_Grp-IVC"/>
    <property type="match status" value="1"/>
</dbReference>
<keyword evidence="2 3" id="KW-0443">Lipid metabolism</keyword>
<dbReference type="RefSeq" id="NP_001007431.2">
    <property type="nucleotide sequence ID" value="NM_001007430.2"/>
</dbReference>
<dbReference type="PROSITE" id="PS51210">
    <property type="entry name" value="PLA2C"/>
    <property type="match status" value="1"/>
</dbReference>
<keyword evidence="3" id="KW-0442">Lipid degradation</keyword>
<dbReference type="EMBL" id="BC085417">
    <property type="protein sequence ID" value="AAH85417.1"/>
    <property type="molecule type" value="mRNA"/>
</dbReference>
<dbReference type="EMBL" id="BC165690">
    <property type="protein sequence ID" value="AAI65690.1"/>
    <property type="molecule type" value="mRNA"/>
</dbReference>
<evidence type="ECO:0000313" key="7">
    <source>
        <dbReference type="ZFIN" id="ZDB-GENE-041114-140"/>
    </source>
</evidence>
<evidence type="ECO:0000259" key="4">
    <source>
        <dbReference type="PROSITE" id="PS51210"/>
    </source>
</evidence>
<dbReference type="AGR" id="ZFIN:ZDB-GENE-041114-140"/>
<evidence type="ECO:0000313" key="5">
    <source>
        <dbReference type="EMBL" id="AAH85417.1"/>
    </source>
</evidence>
<dbReference type="GO" id="GO:0004620">
    <property type="term" value="F:phospholipase activity"/>
    <property type="evidence" value="ECO:0007669"/>
    <property type="project" value="InterPro"/>
</dbReference>
<evidence type="ECO:0000256" key="3">
    <source>
        <dbReference type="PROSITE-ProRule" id="PRU00555"/>
    </source>
</evidence>
<evidence type="ECO:0000256" key="1">
    <source>
        <dbReference type="ARBA" id="ARBA00022801"/>
    </source>
</evidence>
<feature type="domain" description="PLA2c" evidence="4">
    <location>
        <begin position="3"/>
        <end position="554"/>
    </location>
</feature>
<dbReference type="GeneID" id="492789"/>
<dbReference type="OrthoDB" id="270970at2759"/>
<dbReference type="InterPro" id="IPR016035">
    <property type="entry name" value="Acyl_Trfase/lysoPLipase"/>
</dbReference>
<dbReference type="InterPro" id="IPR002642">
    <property type="entry name" value="LysoPLipase_cat_dom"/>
</dbReference>
<sequence>MSASRLRESEVRIAHSLNRNEEQFVVKRRKDVLQSLARLGIRCSQDKVPNIALLGSGGGQRAMVGLLGCLDQLDKAGLLDCVLYLSGVSGSTWCMASLYQEPDWSTKLQTVKDRIFRRIGGPAVSWSDAYAKMKEYYSEKDYFTLTDVWAVLVVTTFVKEIDESTPSDQREQHKKDPFPIFTVIDKQCKQSGDGDPWFEITPRETGYSLTGAFVSSPSFCSQFENGRKVKRQPEVDMLYLQALCGSALADGIEIAKFLWEKIKEFFRHLLRVMIEEMEREDPMFGPIQKCSQVLLELADMNICVLNGQNPTALDRSIRIKLKELSGGKRQFIFQVEKLIVPDKRDARLNMNQYTLDVCTYLQSLQLEWPVDISMWMRINVCMALWIWGRNYNFLHNMTDRAIPPAQRTSDTRDYEDAGLLLNSPYLSVLRKERNTDLIISLDFSEGDPFMTVRGAAETCRKLNIPFPQVKIPDQDIKKPKDFYVFKGKNTPTVIHIPLFNVVNCGDQLEDWRNEYTTNQRAYSTQKITDLMTVAGKNISNNKGRLMQQIRAIIE</sequence>
<dbReference type="Reactome" id="R-DRE-1482922">
    <property type="pathway name" value="Acyl chain remodelling of PI"/>
</dbReference>
<reference evidence="5" key="1">
    <citation type="submission" date="2004-11" db="EMBL/GenBank/DDBJ databases">
        <authorList>
            <consortium name="NIH - Zebrafish Gene Collection (ZGC) project"/>
        </authorList>
    </citation>
    <scope>NUCLEOTIDE SEQUENCE [LARGE SCALE MRNA]</scope>
    <source>
        <tissue evidence="5">Olfactory epithelium</tissue>
        <tissue evidence="6">PCR rescue</tissue>
    </source>
</reference>
<dbReference type="GO" id="GO:0009395">
    <property type="term" value="P:phospholipid catabolic process"/>
    <property type="evidence" value="ECO:0007669"/>
    <property type="project" value="InterPro"/>
</dbReference>
<dbReference type="PANTHER" id="PTHR10728:SF39">
    <property type="entry name" value="CYTOSOLIC PHOSPHOLIPASE A2 GAMMA"/>
    <property type="match status" value="1"/>
</dbReference>
<evidence type="ECO:0000313" key="6">
    <source>
        <dbReference type="EMBL" id="AAI65690.1"/>
    </source>
</evidence>
<dbReference type="Reactome" id="R-DRE-1482788">
    <property type="pathway name" value="Acyl chain remodelling of PC"/>
</dbReference>
<dbReference type="SUPFAM" id="SSF52151">
    <property type="entry name" value="FabD/lysophospholipase-like"/>
    <property type="match status" value="1"/>
</dbReference>
<dbReference type="Reactome" id="R-DRE-1482839">
    <property type="pathway name" value="Acyl chain remodelling of PE"/>
</dbReference>
<dbReference type="Reactome" id="R-DRE-1483115">
    <property type="pathway name" value="Hydrolysis of LPC"/>
</dbReference>
<dbReference type="Gene3D" id="3.40.1090.10">
    <property type="entry name" value="Cytosolic phospholipase A2 catalytic domain"/>
    <property type="match status" value="1"/>
</dbReference>
<organism evidence="5">
    <name type="scientific">Danio rerio</name>
    <name type="common">Zebrafish</name>
    <name type="synonym">Brachydanio rerio</name>
    <dbReference type="NCBI Taxonomy" id="7955"/>
    <lineage>
        <taxon>Eukaryota</taxon>
        <taxon>Metazoa</taxon>
        <taxon>Chordata</taxon>
        <taxon>Craniata</taxon>
        <taxon>Vertebrata</taxon>
        <taxon>Euteleostomi</taxon>
        <taxon>Actinopterygii</taxon>
        <taxon>Neopterygii</taxon>
        <taxon>Teleostei</taxon>
        <taxon>Ostariophysi</taxon>
        <taxon>Cypriniformes</taxon>
        <taxon>Danionidae</taxon>
        <taxon>Danioninae</taxon>
        <taxon>Danio</taxon>
    </lineage>
</organism>
<protein>
    <submittedName>
        <fullName evidence="5 6">Zgc:101699</fullName>
    </submittedName>
</protein>
<dbReference type="SMART" id="SM00022">
    <property type="entry name" value="PLAc"/>
    <property type="match status" value="1"/>
</dbReference>
<dbReference type="PANTHER" id="PTHR10728">
    <property type="entry name" value="CYTOSOLIC PHOSPHOLIPASE A2"/>
    <property type="match status" value="1"/>
</dbReference>
<dbReference type="Reactome" id="R-DRE-1483152">
    <property type="pathway name" value="Hydrolysis of LPE"/>
</dbReference>
<keyword evidence="1 3" id="KW-0378">Hydrolase</keyword>